<evidence type="ECO:0000313" key="8">
    <source>
        <dbReference type="EMBL" id="CAH1778294.1"/>
    </source>
</evidence>
<evidence type="ECO:0000256" key="2">
    <source>
        <dbReference type="ARBA" id="ARBA00006434"/>
    </source>
</evidence>
<keyword evidence="3" id="KW-0813">Transport</keyword>
<dbReference type="EMBL" id="CAIIXF020000002">
    <property type="protein sequence ID" value="CAH1778294.1"/>
    <property type="molecule type" value="Genomic_DNA"/>
</dbReference>
<keyword evidence="5" id="KW-1133">Transmembrane helix</keyword>
<dbReference type="PROSITE" id="PS50283">
    <property type="entry name" value="NA_SOLUT_SYMP_3"/>
    <property type="match status" value="1"/>
</dbReference>
<protein>
    <submittedName>
        <fullName evidence="8">Uncharacterized protein</fullName>
    </submittedName>
</protein>
<comment type="caution">
    <text evidence="8">The sequence shown here is derived from an EMBL/GenBank/DDBJ whole genome shotgun (WGS) entry which is preliminary data.</text>
</comment>
<evidence type="ECO:0000256" key="6">
    <source>
        <dbReference type="ARBA" id="ARBA00023136"/>
    </source>
</evidence>
<evidence type="ECO:0000256" key="5">
    <source>
        <dbReference type="ARBA" id="ARBA00022989"/>
    </source>
</evidence>
<dbReference type="Gene3D" id="1.20.1730.10">
    <property type="entry name" value="Sodium/glucose cotransporter"/>
    <property type="match status" value="1"/>
</dbReference>
<keyword evidence="9" id="KW-1185">Reference proteome</keyword>
<dbReference type="GO" id="GO:0005886">
    <property type="term" value="C:plasma membrane"/>
    <property type="evidence" value="ECO:0007669"/>
    <property type="project" value="TreeGrafter"/>
</dbReference>
<comment type="similarity">
    <text evidence="2 7">Belongs to the sodium:solute symporter (SSF) (TC 2.A.21) family.</text>
</comment>
<dbReference type="OrthoDB" id="10049971at2759"/>
<proteinExistence type="inferred from homology"/>
<dbReference type="CDD" id="cd11476">
    <property type="entry name" value="SLC5sbd_DUR3"/>
    <property type="match status" value="1"/>
</dbReference>
<reference evidence="8" key="1">
    <citation type="submission" date="2022-03" db="EMBL/GenBank/DDBJ databases">
        <authorList>
            <person name="Martin C."/>
        </authorList>
    </citation>
    <scope>NUCLEOTIDE SEQUENCE</scope>
</reference>
<dbReference type="PANTHER" id="PTHR46154">
    <property type="match status" value="1"/>
</dbReference>
<accession>A0A8J1TIA6</accession>
<dbReference type="InterPro" id="IPR031155">
    <property type="entry name" value="DUR"/>
</dbReference>
<dbReference type="InterPro" id="IPR001734">
    <property type="entry name" value="Na/solute_symporter"/>
</dbReference>
<evidence type="ECO:0000313" key="9">
    <source>
        <dbReference type="Proteomes" id="UP000749559"/>
    </source>
</evidence>
<gene>
    <name evidence="8" type="ORF">OFUS_LOCUS5230</name>
</gene>
<organism evidence="8 9">
    <name type="scientific">Owenia fusiformis</name>
    <name type="common">Polychaete worm</name>
    <dbReference type="NCBI Taxonomy" id="6347"/>
    <lineage>
        <taxon>Eukaryota</taxon>
        <taxon>Metazoa</taxon>
        <taxon>Spiralia</taxon>
        <taxon>Lophotrochozoa</taxon>
        <taxon>Annelida</taxon>
        <taxon>Polychaeta</taxon>
        <taxon>Sedentaria</taxon>
        <taxon>Canalipalpata</taxon>
        <taxon>Sabellida</taxon>
        <taxon>Oweniida</taxon>
        <taxon>Oweniidae</taxon>
        <taxon>Owenia</taxon>
    </lineage>
</organism>
<name>A0A8J1TIA6_OWEFU</name>
<comment type="subcellular location">
    <subcellularLocation>
        <location evidence="1">Membrane</location>
        <topology evidence="1">Multi-pass membrane protein</topology>
    </subcellularLocation>
</comment>
<sequence length="782" mass="86304">MNMDEGLKNISIHRHSADHTFLNRKTGTVTSSIELRNAVLLIVGFGLISMIIAAVFRYVRKTVFHDKSNLDTTFDAGGKVSIGLTATTLVSQMTWAASFMQSVTVAVQYGISGAFWYGASVSCGIFLFAILSIHLKTKSPGAKTFLQVIRVRFGKATHIVFCVFAGITNILVTLTLLLAGSALLESLILDMSIELACMLMAFVIGSYTLIGGLGATFYVSYVNTSLVFCFMIVLIKDVFLNDSTREDDLPIGSADKMFVHLINATGPVGNYNESFLTMLSPGSLMFGITVALLTGGAVVCDQSFWQSSIAAKPSHGVWGFVAAGLTWFAIPFVMATTFGLAYIAIEEAQGEPLLSQTDVFRGLALPRVAQILLGTTGEYLTFLMVLMAIMSTGSAEVIAVSSLIVYDIYQPYVNPFRKQLDESIRCLLCGKMKFSDVSYNDQRTNEDQRMRNECKCQPVFQCSGCANDEDSRHTPRKSKLNEIIGVPPPYSCKEHGRYHEYQDHLITYKNFCIIWVTTCTIPLVLCANWIGLDLAWVFLAIGIPINCATVPVILSVTWSKATYQGMISGVVCGCVCGISVWLIISSTYEGGLADFLKNTGRPIPTLVGSGVSMLMGGLVCIVVSICTLNRELHNEEQVWGKLQNIENPLHPWAMTYAHEFGKPKGETGVYERPTQKELRKQYKKPFIIVTVSAIGLSIGFFIIWPAVMLPIKVMNQDQFRHWINLTLTYAFIAAAFIIIVPLVQEIYSIVSKARHNKKKKVHLSKNKHDIESPSTAFLRHFD</sequence>
<evidence type="ECO:0000256" key="4">
    <source>
        <dbReference type="ARBA" id="ARBA00022692"/>
    </source>
</evidence>
<evidence type="ECO:0000256" key="1">
    <source>
        <dbReference type="ARBA" id="ARBA00004141"/>
    </source>
</evidence>
<dbReference type="Proteomes" id="UP000749559">
    <property type="component" value="Unassembled WGS sequence"/>
</dbReference>
<evidence type="ECO:0000256" key="3">
    <source>
        <dbReference type="ARBA" id="ARBA00022448"/>
    </source>
</evidence>
<dbReference type="Pfam" id="PF00474">
    <property type="entry name" value="SSF"/>
    <property type="match status" value="1"/>
</dbReference>
<dbReference type="GO" id="GO:0015204">
    <property type="term" value="F:urea transmembrane transporter activity"/>
    <property type="evidence" value="ECO:0007669"/>
    <property type="project" value="InterPro"/>
</dbReference>
<dbReference type="AlphaFoldDB" id="A0A8J1TIA6"/>
<dbReference type="InterPro" id="IPR038377">
    <property type="entry name" value="Na/Glc_symporter_sf"/>
</dbReference>
<evidence type="ECO:0000256" key="7">
    <source>
        <dbReference type="RuleBase" id="RU362091"/>
    </source>
</evidence>
<keyword evidence="6" id="KW-0472">Membrane</keyword>
<keyword evidence="4" id="KW-0812">Transmembrane</keyword>
<dbReference type="PANTHER" id="PTHR46154:SF4">
    <property type="entry name" value="UREA ACTIVE TRANSPORTER"/>
    <property type="match status" value="1"/>
</dbReference>